<dbReference type="RefSeq" id="WP_007574157.1">
    <property type="nucleotide sequence ID" value="NZ_AGUD01000150.1"/>
</dbReference>
<evidence type="ECO:0000256" key="17">
    <source>
        <dbReference type="PIRSR" id="PIRSR605478-3"/>
    </source>
</evidence>
<evidence type="ECO:0000256" key="11">
    <source>
        <dbReference type="ARBA" id="ARBA00022842"/>
    </source>
</evidence>
<evidence type="ECO:0000256" key="10">
    <source>
        <dbReference type="ARBA" id="ARBA00022837"/>
    </source>
</evidence>
<dbReference type="CDD" id="cd02012">
    <property type="entry name" value="TPP_TK"/>
    <property type="match status" value="1"/>
</dbReference>
<dbReference type="Pfam" id="PF22613">
    <property type="entry name" value="Transketolase_C_1"/>
    <property type="match status" value="1"/>
</dbReference>
<evidence type="ECO:0000256" key="16">
    <source>
        <dbReference type="PIRSR" id="PIRSR605478-2"/>
    </source>
</evidence>
<feature type="binding site" evidence="18">
    <location>
        <position position="202"/>
    </location>
    <ligand>
        <name>Mg(2+)</name>
        <dbReference type="ChEBI" id="CHEBI:18420"/>
    </ligand>
</feature>
<comment type="similarity">
    <text evidence="5">Belongs to the transketolase family.</text>
</comment>
<evidence type="ECO:0000256" key="1">
    <source>
        <dbReference type="ARBA" id="ARBA00001913"/>
    </source>
</evidence>
<dbReference type="InterPro" id="IPR033247">
    <property type="entry name" value="Transketolase_fam"/>
</dbReference>
<feature type="binding site" evidence="16">
    <location>
        <position position="484"/>
    </location>
    <ligand>
        <name>substrate</name>
    </ligand>
</feature>
<keyword evidence="11 18" id="KW-0460">Magnesium</keyword>
<dbReference type="SMART" id="SM00861">
    <property type="entry name" value="Transket_pyr"/>
    <property type="match status" value="1"/>
</dbReference>
<feature type="binding site" evidence="16">
    <location>
        <position position="531"/>
    </location>
    <ligand>
        <name>substrate</name>
    </ligand>
</feature>
<evidence type="ECO:0000313" key="23">
    <source>
        <dbReference type="Proteomes" id="UP000005143"/>
    </source>
</evidence>
<dbReference type="InterPro" id="IPR029061">
    <property type="entry name" value="THDP-binding"/>
</dbReference>
<evidence type="ECO:0000256" key="9">
    <source>
        <dbReference type="ARBA" id="ARBA00022723"/>
    </source>
</evidence>
<gene>
    <name evidence="22" type="ORF">PAI11_19980</name>
</gene>
<comment type="cofactor">
    <cofactor evidence="1">
        <name>Ca(2+)</name>
        <dbReference type="ChEBI" id="CHEBI:29108"/>
    </cofactor>
</comment>
<dbReference type="InterPro" id="IPR055152">
    <property type="entry name" value="Transketolase-like_C_2"/>
</dbReference>
<feature type="binding site" evidence="17">
    <location>
        <begin position="132"/>
        <end position="134"/>
    </location>
    <ligand>
        <name>thiamine diphosphate</name>
        <dbReference type="ChEBI" id="CHEBI:58937"/>
    </ligand>
</feature>
<feature type="binding site" evidence="17">
    <location>
        <position position="276"/>
    </location>
    <ligand>
        <name>thiamine diphosphate</name>
        <dbReference type="ChEBI" id="CHEBI:58937"/>
    </ligand>
</feature>
<dbReference type="FunFam" id="3.40.50.920:FF:000003">
    <property type="entry name" value="Transketolase"/>
    <property type="match status" value="1"/>
</dbReference>
<evidence type="ECO:0000256" key="15">
    <source>
        <dbReference type="PIRSR" id="PIRSR605478-1"/>
    </source>
</evidence>
<dbReference type="GO" id="GO:0005829">
    <property type="term" value="C:cytosol"/>
    <property type="evidence" value="ECO:0007669"/>
    <property type="project" value="TreeGrafter"/>
</dbReference>
<feature type="binding site" evidence="17">
    <location>
        <position position="171"/>
    </location>
    <ligand>
        <name>thiamine diphosphate</name>
        <dbReference type="ChEBI" id="CHEBI:58937"/>
    </ligand>
</feature>
<dbReference type="FunFam" id="3.40.50.970:FF:000004">
    <property type="entry name" value="Transketolase"/>
    <property type="match status" value="1"/>
</dbReference>
<evidence type="ECO:0000256" key="18">
    <source>
        <dbReference type="PIRSR" id="PIRSR605478-4"/>
    </source>
</evidence>
<feature type="binding site" evidence="16">
    <location>
        <position position="480"/>
    </location>
    <ligand>
        <name>substrate</name>
    </ligand>
</feature>
<feature type="region of interest" description="Disordered" evidence="20">
    <location>
        <begin position="96"/>
        <end position="129"/>
    </location>
</feature>
<evidence type="ECO:0000256" key="3">
    <source>
        <dbReference type="ARBA" id="ARBA00001941"/>
    </source>
</evidence>
<evidence type="ECO:0000256" key="8">
    <source>
        <dbReference type="ARBA" id="ARBA00022679"/>
    </source>
</evidence>
<keyword evidence="10" id="KW-0106">Calcium</keyword>
<feature type="active site" description="Proton donor" evidence="15">
    <location>
        <position position="421"/>
    </location>
</feature>
<dbReference type="GO" id="GO:0006098">
    <property type="term" value="P:pentose-phosphate shunt"/>
    <property type="evidence" value="ECO:0007669"/>
    <property type="project" value="TreeGrafter"/>
</dbReference>
<comment type="cofactor">
    <cofactor evidence="18">
        <name>Mg(2+)</name>
        <dbReference type="ChEBI" id="CHEBI:18420"/>
    </cofactor>
    <text evidence="18">Binds 1 Mg(2+) ion per subunit. Can also utilize other divalent metal cations, such as Ca(2+), Mn(2+) and Co(2+).</text>
</comment>
<feature type="binding site" evidence="17">
    <location>
        <position position="68"/>
    </location>
    <ligand>
        <name>thiamine diphosphate</name>
        <dbReference type="ChEBI" id="CHEBI:58937"/>
    </ligand>
</feature>
<keyword evidence="9 18" id="KW-0479">Metal-binding</keyword>
<comment type="catalytic activity">
    <reaction evidence="13">
        <text>D-sedoheptulose 7-phosphate + D-glyceraldehyde 3-phosphate = aldehydo-D-ribose 5-phosphate + D-xylulose 5-phosphate</text>
        <dbReference type="Rhea" id="RHEA:10508"/>
        <dbReference type="ChEBI" id="CHEBI:57483"/>
        <dbReference type="ChEBI" id="CHEBI:57737"/>
        <dbReference type="ChEBI" id="CHEBI:58273"/>
        <dbReference type="ChEBI" id="CHEBI:59776"/>
        <dbReference type="EC" id="2.2.1.1"/>
    </reaction>
</comment>
<dbReference type="PROSITE" id="PS00802">
    <property type="entry name" value="TRANSKETOLASE_2"/>
    <property type="match status" value="1"/>
</dbReference>
<feature type="binding site" evidence="16">
    <location>
        <position position="395"/>
    </location>
    <ligand>
        <name>substrate</name>
    </ligand>
</feature>
<evidence type="ECO:0000256" key="19">
    <source>
        <dbReference type="PIRSR" id="PIRSR605478-5"/>
    </source>
</evidence>
<feature type="site" description="Important for catalytic activity" evidence="19">
    <location>
        <position position="276"/>
    </location>
</feature>
<dbReference type="Pfam" id="PF00456">
    <property type="entry name" value="Transketolase_N"/>
    <property type="match status" value="1"/>
</dbReference>
<dbReference type="FunFam" id="3.40.50.970:FF:000045">
    <property type="entry name" value="Transketolase"/>
    <property type="match status" value="1"/>
</dbReference>
<dbReference type="PANTHER" id="PTHR43522">
    <property type="entry name" value="TRANSKETOLASE"/>
    <property type="match status" value="1"/>
</dbReference>
<evidence type="ECO:0000256" key="2">
    <source>
        <dbReference type="ARBA" id="ARBA00001936"/>
    </source>
</evidence>
<dbReference type="EC" id="2.2.1.1" evidence="7 14"/>
<feature type="compositionally biased region" description="Basic and acidic residues" evidence="20">
    <location>
        <begin position="101"/>
        <end position="112"/>
    </location>
</feature>
<evidence type="ECO:0000256" key="20">
    <source>
        <dbReference type="SAM" id="MobiDB-lite"/>
    </source>
</evidence>
<name>H0E5A8_9ACTN</name>
<evidence type="ECO:0000256" key="7">
    <source>
        <dbReference type="ARBA" id="ARBA00013152"/>
    </source>
</evidence>
<keyword evidence="12 17" id="KW-0786">Thiamine pyrophosphate</keyword>
<evidence type="ECO:0000256" key="13">
    <source>
        <dbReference type="ARBA" id="ARBA00049473"/>
    </source>
</evidence>
<comment type="cofactor">
    <cofactor evidence="2">
        <name>Mn(2+)</name>
        <dbReference type="ChEBI" id="CHEBI:29035"/>
    </cofactor>
</comment>
<feature type="site" description="Important for catalytic activity" evidence="19">
    <location>
        <position position="28"/>
    </location>
</feature>
<keyword evidence="23" id="KW-1185">Reference proteome</keyword>
<evidence type="ECO:0000256" key="5">
    <source>
        <dbReference type="ARBA" id="ARBA00007131"/>
    </source>
</evidence>
<dbReference type="InterPro" id="IPR009014">
    <property type="entry name" value="Transketo_C/PFOR_II"/>
</dbReference>
<dbReference type="EMBL" id="AGUD01000150">
    <property type="protein sequence ID" value="EHN11141.1"/>
    <property type="molecule type" value="Genomic_DNA"/>
</dbReference>
<reference evidence="22 23" key="1">
    <citation type="journal article" date="2013" name="Biodegradation">
        <title>Quantitative proteomic analysis of ibuprofen-degrading Patulibacter sp. strain I11.</title>
        <authorList>
            <person name="Almeida B."/>
            <person name="Kjeldal H."/>
            <person name="Lolas I."/>
            <person name="Knudsen A.D."/>
            <person name="Carvalho G."/>
            <person name="Nielsen K.L."/>
            <person name="Barreto Crespo M.T."/>
            <person name="Stensballe A."/>
            <person name="Nielsen J.L."/>
        </authorList>
    </citation>
    <scope>NUCLEOTIDE SEQUENCE [LARGE SCALE GENOMIC DNA]</scope>
    <source>
        <strain evidence="22 23">I11</strain>
    </source>
</reference>
<dbReference type="CDD" id="cd07033">
    <property type="entry name" value="TPP_PYR_DXS_TK_like"/>
    <property type="match status" value="1"/>
</dbReference>
<organism evidence="22 23">
    <name type="scientific">Patulibacter medicamentivorans</name>
    <dbReference type="NCBI Taxonomy" id="1097667"/>
    <lineage>
        <taxon>Bacteria</taxon>
        <taxon>Bacillati</taxon>
        <taxon>Actinomycetota</taxon>
        <taxon>Thermoleophilia</taxon>
        <taxon>Solirubrobacterales</taxon>
        <taxon>Patulibacteraceae</taxon>
        <taxon>Patulibacter</taxon>
    </lineage>
</organism>
<feature type="binding site" evidence="16">
    <location>
        <position position="28"/>
    </location>
    <ligand>
        <name>substrate</name>
    </ligand>
</feature>
<accession>H0E5A8</accession>
<evidence type="ECO:0000313" key="22">
    <source>
        <dbReference type="EMBL" id="EHN11141.1"/>
    </source>
</evidence>
<dbReference type="PANTHER" id="PTHR43522:SF2">
    <property type="entry name" value="TRANSKETOLASE 1-RELATED"/>
    <property type="match status" value="1"/>
</dbReference>
<dbReference type="Gene3D" id="3.40.50.970">
    <property type="match status" value="2"/>
</dbReference>
<dbReference type="Proteomes" id="UP000005143">
    <property type="component" value="Unassembled WGS sequence"/>
</dbReference>
<sequence>MSSDAAALSINTIRTLSIDAVQQANSGHPGLPLAFAPVAYLLYAERMKHDPADPSWPDRDRFVLSAGHGSMLQYATLHLAGYDLTLDDLKAFRQWGSRTPGHPERESTDHATDTGNGIPASPLTPGIEVTTGPLGQGISNAVGLAAAEQFLREHFGSEVQDHRTYVIASDGDLMEGVASEAASFAGHVGLGRLVVLYDDNDISLDGPTSLSFDEDVEQRFQAYGWQTLRVTDVNDLDALRAALDEAEADEARPTLIHVKSIIGWPSPNKQGTSKAHGSPLGEDEVRLTKEALGWDPDARFLVPDGVREQFAAGNRGPAEHAAWKQRFAAWRAADGDRAAAWDAAWAGKPLPGLKAALRAVPAEKEATRISGKRAMAAFAPFVPTLVGGAADLASSTNTVLPEAGFFTREGAGQNVHFGVREHGMGAIVNGLAAHGGIVRPYGSTFMQFVDYMRGAVRLSALQNLSVAWVYTHDSVALGEDGPTHQPVEHLASMRAIPNLTVIRPGDSVETQVAWATVLEDLSGPAVLAFSRQGIAPLPRDGGDEAAWAGVPRGGYVVSDPEGEAAVVLVGTGAEVGVAVAAAALLAQQGIGARVVSLPSWELFDAQDEAYRQSVLPVGLPAVSVEAGVTFGWERYVDAAVGIDRFGASAPGGELLEKLGITAEAVAERAHQLLGD</sequence>
<feature type="binding site" evidence="17">
    <location>
        <position position="200"/>
    </location>
    <ligand>
        <name>thiamine diphosphate</name>
        <dbReference type="ChEBI" id="CHEBI:58937"/>
    </ligand>
</feature>
<evidence type="ECO:0000259" key="21">
    <source>
        <dbReference type="SMART" id="SM00861"/>
    </source>
</evidence>
<feature type="domain" description="Transketolase-like pyrimidine-binding" evidence="21">
    <location>
        <begin position="365"/>
        <end position="537"/>
    </location>
</feature>
<dbReference type="InterPro" id="IPR005474">
    <property type="entry name" value="Transketolase_N"/>
</dbReference>
<comment type="subunit">
    <text evidence="6">Homodimer.</text>
</comment>
<dbReference type="OrthoDB" id="8732661at2"/>
<feature type="binding site" evidence="18">
    <location>
        <position position="200"/>
    </location>
    <ligand>
        <name>Mg(2+)</name>
        <dbReference type="ChEBI" id="CHEBI:18420"/>
    </ligand>
</feature>
<keyword evidence="8 22" id="KW-0808">Transferase</keyword>
<feature type="binding site" evidence="18">
    <location>
        <position position="170"/>
    </location>
    <ligand>
        <name>Mg(2+)</name>
        <dbReference type="ChEBI" id="CHEBI:18420"/>
    </ligand>
</feature>
<evidence type="ECO:0000256" key="12">
    <source>
        <dbReference type="ARBA" id="ARBA00023052"/>
    </source>
</evidence>
<comment type="cofactor">
    <cofactor evidence="3">
        <name>Co(2+)</name>
        <dbReference type="ChEBI" id="CHEBI:48828"/>
    </cofactor>
</comment>
<dbReference type="Pfam" id="PF02779">
    <property type="entry name" value="Transket_pyr"/>
    <property type="match status" value="1"/>
</dbReference>
<protein>
    <recommendedName>
        <fullName evidence="7 14">Transketolase</fullName>
        <ecNumber evidence="7 14">2.2.1.1</ecNumber>
    </recommendedName>
</protein>
<comment type="function">
    <text evidence="4">Catalyzes the transfer of a two-carbon ketol group from a ketose donor to an aldose acceptor, via a covalent intermediate with the cofactor thiamine pyrophosphate.</text>
</comment>
<dbReference type="SUPFAM" id="SSF52518">
    <property type="entry name" value="Thiamin diphosphate-binding fold (THDP-binding)"/>
    <property type="match status" value="2"/>
</dbReference>
<feature type="binding site" evidence="16">
    <location>
        <position position="276"/>
    </location>
    <ligand>
        <name>substrate</name>
    </ligand>
</feature>
<dbReference type="GO" id="GO:0004802">
    <property type="term" value="F:transketolase activity"/>
    <property type="evidence" value="ECO:0007669"/>
    <property type="project" value="UniProtKB-UniRule"/>
</dbReference>
<dbReference type="PATRIC" id="fig|1097667.3.peg.1981"/>
<feature type="binding site" evidence="17">
    <location>
        <position position="448"/>
    </location>
    <ligand>
        <name>thiamine diphosphate</name>
        <dbReference type="ChEBI" id="CHEBI:58937"/>
    </ligand>
</feature>
<dbReference type="NCBIfam" id="TIGR00232">
    <property type="entry name" value="tktlase_bact"/>
    <property type="match status" value="1"/>
</dbReference>
<dbReference type="AlphaFoldDB" id="H0E5A8"/>
<evidence type="ECO:0000256" key="6">
    <source>
        <dbReference type="ARBA" id="ARBA00011738"/>
    </source>
</evidence>
<comment type="cofactor">
    <cofactor evidence="17">
        <name>thiamine diphosphate</name>
        <dbReference type="ChEBI" id="CHEBI:58937"/>
    </cofactor>
    <text evidence="17">Binds 1 thiamine pyrophosphate per subunit. During the reaction, the substrate forms a covalent intermediate with the cofactor.</text>
</comment>
<feature type="binding site" evidence="16">
    <location>
        <position position="368"/>
    </location>
    <ligand>
        <name>substrate</name>
    </ligand>
</feature>
<evidence type="ECO:0000256" key="4">
    <source>
        <dbReference type="ARBA" id="ARBA00002931"/>
    </source>
</evidence>
<dbReference type="SUPFAM" id="SSF52922">
    <property type="entry name" value="TK C-terminal domain-like"/>
    <property type="match status" value="1"/>
</dbReference>
<feature type="binding site" evidence="16">
    <location>
        <position position="472"/>
    </location>
    <ligand>
        <name>substrate</name>
    </ligand>
</feature>
<dbReference type="InterPro" id="IPR005475">
    <property type="entry name" value="Transketolase-like_Pyr-bd"/>
</dbReference>
<dbReference type="InterPro" id="IPR020826">
    <property type="entry name" value="Transketolase_BS"/>
</dbReference>
<dbReference type="InterPro" id="IPR005478">
    <property type="entry name" value="Transketolase_bac-like"/>
</dbReference>
<comment type="caution">
    <text evidence="22">The sequence shown here is derived from an EMBL/GenBank/DDBJ whole genome shotgun (WGS) entry which is preliminary data.</text>
</comment>
<proteinExistence type="inferred from homology"/>
<dbReference type="Gene3D" id="3.40.50.920">
    <property type="match status" value="1"/>
</dbReference>
<evidence type="ECO:0000256" key="14">
    <source>
        <dbReference type="NCBIfam" id="TIGR00232"/>
    </source>
</evidence>
<dbReference type="GO" id="GO:0000287">
    <property type="term" value="F:magnesium ion binding"/>
    <property type="evidence" value="ECO:0007669"/>
    <property type="project" value="UniProtKB-ARBA"/>
</dbReference>